<protein>
    <recommendedName>
        <fullName evidence="6">Iron dicitrate transport regulator FecR</fullName>
    </recommendedName>
</protein>
<gene>
    <name evidence="4" type="ORF">A1355_08655</name>
</gene>
<sequence>MSTATDSSFPPELSALDREALAWLTRLSGEPADASARRDFADWLQLSPEHRQAYERAEALWHSSALTVALGQYAAIPLPMPVKRFTAGWAAAAGVMLTCGWLAFAAGWIDVLRADVATAAGKQRREILSDGSALILNTDSAVTLDYTDGRRGVTLLKGEAYFEVQPDKARPFVVRAEQGTVSVVGTRFSVRDGATTSVDVESGVVVCSAERGESRTVRAGQHSDISAAGVSEPAASDAEQRFAWLKGRLIFKDKSLADVIAELDRYHPGAIVVADADLGQIRITGNYKLQDTAALVRTLADIAGAKVYGLDGYLTVLKR</sequence>
<feature type="domain" description="FecR N-terminal" evidence="3">
    <location>
        <begin position="18"/>
        <end position="60"/>
    </location>
</feature>
<dbReference type="PANTHER" id="PTHR30273:SF2">
    <property type="entry name" value="PROTEIN FECR"/>
    <property type="match status" value="1"/>
</dbReference>
<dbReference type="Gene3D" id="3.55.50.30">
    <property type="match status" value="1"/>
</dbReference>
<dbReference type="InterPro" id="IPR032623">
    <property type="entry name" value="FecR_N"/>
</dbReference>
<reference evidence="5" key="1">
    <citation type="submission" date="2016-03" db="EMBL/GenBank/DDBJ databases">
        <authorList>
            <person name="Heylen K."/>
            <person name="De Vos P."/>
            <person name="Vekeman B."/>
        </authorList>
    </citation>
    <scope>NUCLEOTIDE SEQUENCE [LARGE SCALE GENOMIC DNA]</scope>
    <source>
        <strain evidence="5">R-45383</strain>
    </source>
</reference>
<dbReference type="PANTHER" id="PTHR30273">
    <property type="entry name" value="PERIPLASMIC SIGNAL SENSOR AND SIGMA FACTOR ACTIVATOR FECR-RELATED"/>
    <property type="match status" value="1"/>
</dbReference>
<keyword evidence="1" id="KW-0472">Membrane</keyword>
<dbReference type="OrthoDB" id="9798846at2"/>
<evidence type="ECO:0000259" key="2">
    <source>
        <dbReference type="Pfam" id="PF04773"/>
    </source>
</evidence>
<evidence type="ECO:0000313" key="5">
    <source>
        <dbReference type="Proteomes" id="UP000077628"/>
    </source>
</evidence>
<organism evidence="4 5">
    <name type="scientific">Methylomonas koyamae</name>
    <dbReference type="NCBI Taxonomy" id="702114"/>
    <lineage>
        <taxon>Bacteria</taxon>
        <taxon>Pseudomonadati</taxon>
        <taxon>Pseudomonadota</taxon>
        <taxon>Gammaproteobacteria</taxon>
        <taxon>Methylococcales</taxon>
        <taxon>Methylococcaceae</taxon>
        <taxon>Methylomonas</taxon>
    </lineage>
</organism>
<dbReference type="Pfam" id="PF04773">
    <property type="entry name" value="FecR"/>
    <property type="match status" value="1"/>
</dbReference>
<keyword evidence="5" id="KW-1185">Reference proteome</keyword>
<dbReference type="PIRSF" id="PIRSF018266">
    <property type="entry name" value="FecR"/>
    <property type="match status" value="1"/>
</dbReference>
<dbReference type="RefSeq" id="WP_064029787.1">
    <property type="nucleotide sequence ID" value="NZ_LUUK01000179.1"/>
</dbReference>
<dbReference type="GO" id="GO:0016989">
    <property type="term" value="F:sigma factor antagonist activity"/>
    <property type="evidence" value="ECO:0007669"/>
    <property type="project" value="TreeGrafter"/>
</dbReference>
<dbReference type="Pfam" id="PF16220">
    <property type="entry name" value="DUF4880"/>
    <property type="match status" value="1"/>
</dbReference>
<dbReference type="EMBL" id="LUUK01000179">
    <property type="protein sequence ID" value="OAI17227.1"/>
    <property type="molecule type" value="Genomic_DNA"/>
</dbReference>
<accession>A0A177NH04</accession>
<feature type="domain" description="FecR protein" evidence="2">
    <location>
        <begin position="115"/>
        <end position="205"/>
    </location>
</feature>
<keyword evidence="1" id="KW-0812">Transmembrane</keyword>
<proteinExistence type="predicted"/>
<dbReference type="AlphaFoldDB" id="A0A177NH04"/>
<dbReference type="Gene3D" id="2.60.120.1440">
    <property type="match status" value="1"/>
</dbReference>
<evidence type="ECO:0000313" key="4">
    <source>
        <dbReference type="EMBL" id="OAI17227.1"/>
    </source>
</evidence>
<name>A0A177NH04_9GAMM</name>
<dbReference type="InterPro" id="IPR006860">
    <property type="entry name" value="FecR"/>
</dbReference>
<feature type="transmembrane region" description="Helical" evidence="1">
    <location>
        <begin position="88"/>
        <end position="109"/>
    </location>
</feature>
<keyword evidence="1" id="KW-1133">Transmembrane helix</keyword>
<evidence type="ECO:0008006" key="6">
    <source>
        <dbReference type="Google" id="ProtNLM"/>
    </source>
</evidence>
<evidence type="ECO:0000259" key="3">
    <source>
        <dbReference type="Pfam" id="PF16220"/>
    </source>
</evidence>
<comment type="caution">
    <text evidence="4">The sequence shown here is derived from an EMBL/GenBank/DDBJ whole genome shotgun (WGS) entry which is preliminary data.</text>
</comment>
<dbReference type="STRING" id="702114.A1355_08655"/>
<evidence type="ECO:0000256" key="1">
    <source>
        <dbReference type="SAM" id="Phobius"/>
    </source>
</evidence>
<dbReference type="Proteomes" id="UP000077628">
    <property type="component" value="Unassembled WGS sequence"/>
</dbReference>
<dbReference type="InterPro" id="IPR012373">
    <property type="entry name" value="Ferrdict_sens_TM"/>
</dbReference>